<feature type="compositionally biased region" description="Low complexity" evidence="1">
    <location>
        <begin position="210"/>
        <end position="226"/>
    </location>
</feature>
<dbReference type="EMBL" id="KL197716">
    <property type="protein sequence ID" value="KDQ59206.1"/>
    <property type="molecule type" value="Genomic_DNA"/>
</dbReference>
<dbReference type="STRING" id="933084.A0A067Q9D5"/>
<feature type="domain" description="UBX" evidence="2">
    <location>
        <begin position="85"/>
        <end position="168"/>
    </location>
</feature>
<feature type="compositionally biased region" description="Pro residues" evidence="1">
    <location>
        <begin position="195"/>
        <end position="209"/>
    </location>
</feature>
<keyword evidence="4" id="KW-1185">Reference proteome</keyword>
<dbReference type="SMART" id="SM00166">
    <property type="entry name" value="UBX"/>
    <property type="match status" value="1"/>
</dbReference>
<gene>
    <name evidence="3" type="ORF">JAAARDRAFT_33943</name>
</gene>
<accession>A0A067Q9D5</accession>
<dbReference type="InterPro" id="IPR001012">
    <property type="entry name" value="UBX_dom"/>
</dbReference>
<evidence type="ECO:0000259" key="2">
    <source>
        <dbReference type="PROSITE" id="PS50033"/>
    </source>
</evidence>
<reference evidence="4" key="1">
    <citation type="journal article" date="2014" name="Proc. Natl. Acad. Sci. U.S.A.">
        <title>Extensive sampling of basidiomycete genomes demonstrates inadequacy of the white-rot/brown-rot paradigm for wood decay fungi.</title>
        <authorList>
            <person name="Riley R."/>
            <person name="Salamov A.A."/>
            <person name="Brown D.W."/>
            <person name="Nagy L.G."/>
            <person name="Floudas D."/>
            <person name="Held B.W."/>
            <person name="Levasseur A."/>
            <person name="Lombard V."/>
            <person name="Morin E."/>
            <person name="Otillar R."/>
            <person name="Lindquist E.A."/>
            <person name="Sun H."/>
            <person name="LaButti K.M."/>
            <person name="Schmutz J."/>
            <person name="Jabbour D."/>
            <person name="Luo H."/>
            <person name="Baker S.E."/>
            <person name="Pisabarro A.G."/>
            <person name="Walton J.D."/>
            <person name="Blanchette R.A."/>
            <person name="Henrissat B."/>
            <person name="Martin F."/>
            <person name="Cullen D."/>
            <person name="Hibbett D.S."/>
            <person name="Grigoriev I.V."/>
        </authorList>
    </citation>
    <scope>NUCLEOTIDE SEQUENCE [LARGE SCALE GENOMIC DNA]</scope>
    <source>
        <strain evidence="4">MUCL 33604</strain>
    </source>
</reference>
<proteinExistence type="predicted"/>
<dbReference type="PANTHER" id="PTHR46467:SF1">
    <property type="entry name" value="TETHER CONTAINING UBX DOMAIN FOR GLUT4"/>
    <property type="match status" value="1"/>
</dbReference>
<dbReference type="GO" id="GO:0005634">
    <property type="term" value="C:nucleus"/>
    <property type="evidence" value="ECO:0007669"/>
    <property type="project" value="TreeGrafter"/>
</dbReference>
<dbReference type="OrthoDB" id="440781at2759"/>
<evidence type="ECO:0000313" key="3">
    <source>
        <dbReference type="EMBL" id="KDQ59206.1"/>
    </source>
</evidence>
<dbReference type="HOGENOM" id="CLU_072390_0_0_1"/>
<organism evidence="3 4">
    <name type="scientific">Jaapia argillacea MUCL 33604</name>
    <dbReference type="NCBI Taxonomy" id="933084"/>
    <lineage>
        <taxon>Eukaryota</taxon>
        <taxon>Fungi</taxon>
        <taxon>Dikarya</taxon>
        <taxon>Basidiomycota</taxon>
        <taxon>Agaricomycotina</taxon>
        <taxon>Agaricomycetes</taxon>
        <taxon>Agaricomycetidae</taxon>
        <taxon>Jaapiales</taxon>
        <taxon>Jaapiaceae</taxon>
        <taxon>Jaapia</taxon>
    </lineage>
</organism>
<dbReference type="InterPro" id="IPR029071">
    <property type="entry name" value="Ubiquitin-like_domsf"/>
</dbReference>
<dbReference type="SUPFAM" id="SSF54236">
    <property type="entry name" value="Ubiquitin-like"/>
    <property type="match status" value="1"/>
</dbReference>
<dbReference type="PANTHER" id="PTHR46467">
    <property type="entry name" value="TETHER CONTAINING UBX DOMAIN FOR GLUT4"/>
    <property type="match status" value="1"/>
</dbReference>
<feature type="region of interest" description="Disordered" evidence="1">
    <location>
        <begin position="187"/>
        <end position="241"/>
    </location>
</feature>
<dbReference type="AlphaFoldDB" id="A0A067Q9D5"/>
<dbReference type="GO" id="GO:0006886">
    <property type="term" value="P:intracellular protein transport"/>
    <property type="evidence" value="ECO:0007669"/>
    <property type="project" value="TreeGrafter"/>
</dbReference>
<sequence length="241" mass="26504">MSDPNASSVPTEPKPDQSLPVDFKVYNPPQSAPNTPRELSDAYFTPTSSDLKAAQAQLSARTNALVNAPLLTREVREAAQKSKLERWPTTTIRVKFPDRTMLEKSFPSSDKIRAVYAFVRSSLRDDVKPIKFILYQSPPKRDLKVSDPQVRDLSLSQLQLAPASILLLRFEDESLNHSSLPAPLLPSILSQSQDLPPPPDFDVESPPPSQSSTASGSSSAKTATTSGEKKIPKWLKLGQKK</sequence>
<dbReference type="PROSITE" id="PS50033">
    <property type="entry name" value="UBX"/>
    <property type="match status" value="1"/>
</dbReference>
<dbReference type="Pfam" id="PF00789">
    <property type="entry name" value="UBX"/>
    <property type="match status" value="1"/>
</dbReference>
<dbReference type="GO" id="GO:0012506">
    <property type="term" value="C:vesicle membrane"/>
    <property type="evidence" value="ECO:0007669"/>
    <property type="project" value="TreeGrafter"/>
</dbReference>
<feature type="region of interest" description="Disordered" evidence="1">
    <location>
        <begin position="1"/>
        <end position="43"/>
    </location>
</feature>
<dbReference type="InParanoid" id="A0A067Q9D5"/>
<evidence type="ECO:0000313" key="4">
    <source>
        <dbReference type="Proteomes" id="UP000027265"/>
    </source>
</evidence>
<dbReference type="CDD" id="cd16118">
    <property type="entry name" value="UBX2_UBXN9"/>
    <property type="match status" value="1"/>
</dbReference>
<dbReference type="Gene3D" id="3.10.20.90">
    <property type="entry name" value="Phosphatidylinositol 3-kinase Catalytic Subunit, Chain A, domain 1"/>
    <property type="match status" value="1"/>
</dbReference>
<dbReference type="Proteomes" id="UP000027265">
    <property type="component" value="Unassembled WGS sequence"/>
</dbReference>
<feature type="compositionally biased region" description="Polar residues" evidence="1">
    <location>
        <begin position="1"/>
        <end position="10"/>
    </location>
</feature>
<dbReference type="GO" id="GO:0005737">
    <property type="term" value="C:cytoplasm"/>
    <property type="evidence" value="ECO:0007669"/>
    <property type="project" value="TreeGrafter"/>
</dbReference>
<name>A0A067Q9D5_9AGAM</name>
<protein>
    <recommendedName>
        <fullName evidence="2">UBX domain-containing protein</fullName>
    </recommendedName>
</protein>
<evidence type="ECO:0000256" key="1">
    <source>
        <dbReference type="SAM" id="MobiDB-lite"/>
    </source>
</evidence>